<sequence length="63" mass="7087">MNPSLLKRRLKDAIRTALVVGSILTLINQYDAIWGDKGFSLAKSLLSYLVPFLVSMYASRSRK</sequence>
<protein>
    <submittedName>
        <fullName evidence="2">Nitrate/nitrite transporter NrtS</fullName>
    </submittedName>
</protein>
<dbReference type="EMBL" id="JAENIL010000007">
    <property type="protein sequence ID" value="MBK1876223.1"/>
    <property type="molecule type" value="Genomic_DNA"/>
</dbReference>
<keyword evidence="3" id="KW-1185">Reference proteome</keyword>
<evidence type="ECO:0000256" key="1">
    <source>
        <dbReference type="SAM" id="Phobius"/>
    </source>
</evidence>
<dbReference type="InterPro" id="IPR047700">
    <property type="entry name" value="NrtS-like"/>
</dbReference>
<keyword evidence="1" id="KW-1133">Transmembrane helix</keyword>
<evidence type="ECO:0000313" key="2">
    <source>
        <dbReference type="EMBL" id="MBK1876223.1"/>
    </source>
</evidence>
<dbReference type="AlphaFoldDB" id="A0A934RTM9"/>
<proteinExistence type="predicted"/>
<feature type="transmembrane region" description="Helical" evidence="1">
    <location>
        <begin position="12"/>
        <end position="33"/>
    </location>
</feature>
<accession>A0A934RTM9</accession>
<dbReference type="Proteomes" id="UP000617628">
    <property type="component" value="Unassembled WGS sequence"/>
</dbReference>
<dbReference type="RefSeq" id="WP_200354439.1">
    <property type="nucleotide sequence ID" value="NZ_JAENIL010000007.1"/>
</dbReference>
<organism evidence="2 3">
    <name type="scientific">Pelagicoccus mobilis</name>
    <dbReference type="NCBI Taxonomy" id="415221"/>
    <lineage>
        <taxon>Bacteria</taxon>
        <taxon>Pseudomonadati</taxon>
        <taxon>Verrucomicrobiota</taxon>
        <taxon>Opitutia</taxon>
        <taxon>Puniceicoccales</taxon>
        <taxon>Pelagicoccaceae</taxon>
        <taxon>Pelagicoccus</taxon>
    </lineage>
</organism>
<reference evidence="2" key="1">
    <citation type="submission" date="2021-01" db="EMBL/GenBank/DDBJ databases">
        <title>Modified the classification status of verrucomicrobia.</title>
        <authorList>
            <person name="Feng X."/>
        </authorList>
    </citation>
    <scope>NUCLEOTIDE SEQUENCE</scope>
    <source>
        <strain evidence="2">KCTC 13126</strain>
    </source>
</reference>
<evidence type="ECO:0000313" key="3">
    <source>
        <dbReference type="Proteomes" id="UP000617628"/>
    </source>
</evidence>
<gene>
    <name evidence="2" type="primary">nrtS</name>
    <name evidence="2" type="ORF">JIN87_05045</name>
</gene>
<feature type="transmembrane region" description="Helical" evidence="1">
    <location>
        <begin position="39"/>
        <end position="58"/>
    </location>
</feature>
<name>A0A934RTM9_9BACT</name>
<dbReference type="NCBIfam" id="NF038050">
    <property type="entry name" value="NrtS"/>
    <property type="match status" value="1"/>
</dbReference>
<keyword evidence="1" id="KW-0472">Membrane</keyword>
<keyword evidence="1" id="KW-0812">Transmembrane</keyword>
<comment type="caution">
    <text evidence="2">The sequence shown here is derived from an EMBL/GenBank/DDBJ whole genome shotgun (WGS) entry which is preliminary data.</text>
</comment>